<evidence type="ECO:0000259" key="2">
    <source>
        <dbReference type="Pfam" id="PF10756"/>
    </source>
</evidence>
<dbReference type="KEGG" id="cut:CUTER_04710"/>
<dbReference type="InterPro" id="IPR019692">
    <property type="entry name" value="CFP-6_PH"/>
</dbReference>
<reference evidence="3 4" key="1">
    <citation type="journal article" date="2015" name="Genome Announc.">
        <title>Virulence Factor Genes Detected in the Complete Genome Sequence of Corynebacterium uterequi DSM 45634, Isolated from the Uterus of a Maiden Mare.</title>
        <authorList>
            <person name="Ruckert C."/>
            <person name="Kriete M."/>
            <person name="Jaenicke S."/>
            <person name="Winkler A."/>
            <person name="Tauch A."/>
        </authorList>
    </citation>
    <scope>NUCLEOTIDE SEQUENCE [LARGE SCALE GENOMIC DNA]</scope>
    <source>
        <strain evidence="3 4">DSM 45634</strain>
    </source>
</reference>
<dbReference type="RefSeq" id="WP_047259436.1">
    <property type="nucleotide sequence ID" value="NZ_CP011546.1"/>
</dbReference>
<dbReference type="Proteomes" id="UP000035548">
    <property type="component" value="Chromosome"/>
</dbReference>
<keyword evidence="1" id="KW-1133">Transmembrane helix</keyword>
<evidence type="ECO:0000313" key="3">
    <source>
        <dbReference type="EMBL" id="AKK10947.1"/>
    </source>
</evidence>
<dbReference type="EMBL" id="CP011546">
    <property type="protein sequence ID" value="AKK10947.1"/>
    <property type="molecule type" value="Genomic_DNA"/>
</dbReference>
<sequence>MKTAVTFRPDRGNLLAAAVLAMIAIIIIGWAPAKLWWLLLAPALFAYWALRARTTVDESGLSTRYAFRRSRSLPWTELAGIAFVRSTALATATDGSRFALPGITFSRLPALSEASGGRIPDVVTAAAEAADGKVEVIDREGHSVLMTQDQYHEHLDSTDQNRT</sequence>
<organism evidence="3 4">
    <name type="scientific">Corynebacterium uterequi</name>
    <dbReference type="NCBI Taxonomy" id="1072256"/>
    <lineage>
        <taxon>Bacteria</taxon>
        <taxon>Bacillati</taxon>
        <taxon>Actinomycetota</taxon>
        <taxon>Actinomycetes</taxon>
        <taxon>Mycobacteriales</taxon>
        <taxon>Corynebacteriaceae</taxon>
        <taxon>Corynebacterium</taxon>
    </lineage>
</organism>
<keyword evidence="1" id="KW-0472">Membrane</keyword>
<dbReference type="OrthoDB" id="5190396at2"/>
<gene>
    <name evidence="3" type="ORF">CUTER_04710</name>
</gene>
<evidence type="ECO:0000313" key="4">
    <source>
        <dbReference type="Proteomes" id="UP000035548"/>
    </source>
</evidence>
<accession>A0A0G3HIG8</accession>
<protein>
    <submittedName>
        <fullName evidence="3">Bacterial PH domain</fullName>
    </submittedName>
</protein>
<feature type="transmembrane region" description="Helical" evidence="1">
    <location>
        <begin position="12"/>
        <end position="29"/>
    </location>
</feature>
<evidence type="ECO:0000256" key="1">
    <source>
        <dbReference type="SAM" id="Phobius"/>
    </source>
</evidence>
<dbReference type="PATRIC" id="fig|1072256.5.peg.935"/>
<feature type="domain" description="Low molecular weight protein antigen 6 PH" evidence="2">
    <location>
        <begin position="51"/>
        <end position="121"/>
    </location>
</feature>
<feature type="transmembrane region" description="Helical" evidence="1">
    <location>
        <begin position="35"/>
        <end position="50"/>
    </location>
</feature>
<keyword evidence="4" id="KW-1185">Reference proteome</keyword>
<dbReference type="Pfam" id="PF10756">
    <property type="entry name" value="bPH_6"/>
    <property type="match status" value="1"/>
</dbReference>
<proteinExistence type="predicted"/>
<dbReference type="AlphaFoldDB" id="A0A0G3HIG8"/>
<reference evidence="4" key="2">
    <citation type="submission" date="2015-05" db="EMBL/GenBank/DDBJ databases">
        <title>Complete genome sequence of Corynebacterium uterequi DSM 45634, isolated from the uterus of a maiden mare.</title>
        <authorList>
            <person name="Ruckert C."/>
            <person name="Albersmeier A."/>
            <person name="Winkler A."/>
            <person name="Tauch A."/>
        </authorList>
    </citation>
    <scope>NUCLEOTIDE SEQUENCE [LARGE SCALE GENOMIC DNA]</scope>
    <source>
        <strain evidence="4">DSM 45634</strain>
    </source>
</reference>
<dbReference type="STRING" id="1072256.CUTER_04710"/>
<name>A0A0G3HIG8_9CORY</name>
<keyword evidence="1" id="KW-0812">Transmembrane</keyword>